<reference evidence="1 2" key="1">
    <citation type="submission" date="2020-04" db="EMBL/GenBank/DDBJ databases">
        <title>Genome sequencing of novel species.</title>
        <authorList>
            <person name="Heo J."/>
            <person name="Kim S.-J."/>
            <person name="Kim J.-S."/>
            <person name="Hong S.-B."/>
            <person name="Kwon S.-W."/>
        </authorList>
    </citation>
    <scope>NUCLEOTIDE SEQUENCE [LARGE SCALE GENOMIC DNA]</scope>
    <source>
        <strain evidence="1 2">F39-2</strain>
    </source>
</reference>
<accession>A0A7L5E381</accession>
<evidence type="ECO:0000313" key="2">
    <source>
        <dbReference type="Proteomes" id="UP000503278"/>
    </source>
</evidence>
<protein>
    <submittedName>
        <fullName evidence="1">Uncharacterized protein</fullName>
    </submittedName>
</protein>
<dbReference type="Proteomes" id="UP000503278">
    <property type="component" value="Chromosome"/>
</dbReference>
<sequence length="174" mass="19898">MRKPLAMQLPACEAVTLFTGFDMEPESLIKLDRATIAKIVHDTEQQISDGDLDSVRMLVLAKKGQELFNSLEKKVRPYAEEQARVPKHDKLRLYDTEIIEKETGVSYDYSMCNDAIWNELHDAKAEIEQKLKEREAFLKTVTKPTISVDTYTGEVWEVKPPLRTSKQGLNVSLK</sequence>
<organism evidence="1 2">
    <name type="scientific">Mucilaginibacter robiniae</name>
    <dbReference type="NCBI Taxonomy" id="2728022"/>
    <lineage>
        <taxon>Bacteria</taxon>
        <taxon>Pseudomonadati</taxon>
        <taxon>Bacteroidota</taxon>
        <taxon>Sphingobacteriia</taxon>
        <taxon>Sphingobacteriales</taxon>
        <taxon>Sphingobacteriaceae</taxon>
        <taxon>Mucilaginibacter</taxon>
    </lineage>
</organism>
<proteinExistence type="predicted"/>
<evidence type="ECO:0000313" key="1">
    <source>
        <dbReference type="EMBL" id="QJD96819.1"/>
    </source>
</evidence>
<dbReference type="RefSeq" id="WP_169608464.1">
    <property type="nucleotide sequence ID" value="NZ_CP051682.1"/>
</dbReference>
<dbReference type="EMBL" id="CP051682">
    <property type="protein sequence ID" value="QJD96819.1"/>
    <property type="molecule type" value="Genomic_DNA"/>
</dbReference>
<dbReference type="KEGG" id="mrob:HH214_13545"/>
<name>A0A7L5E381_9SPHI</name>
<dbReference type="AlphaFoldDB" id="A0A7L5E381"/>
<keyword evidence="2" id="KW-1185">Reference proteome</keyword>
<gene>
    <name evidence="1" type="ORF">HH214_13545</name>
</gene>